<dbReference type="RefSeq" id="WP_093255437.1">
    <property type="nucleotide sequence ID" value="NZ_FNQM01000015.1"/>
</dbReference>
<dbReference type="Proteomes" id="UP000198703">
    <property type="component" value="Unassembled WGS sequence"/>
</dbReference>
<evidence type="ECO:0000313" key="2">
    <source>
        <dbReference type="Proteomes" id="UP000198703"/>
    </source>
</evidence>
<dbReference type="AlphaFoldDB" id="A0A1H4ESQ4"/>
<dbReference type="EMBL" id="FNQM01000015">
    <property type="protein sequence ID" value="SEA87540.1"/>
    <property type="molecule type" value="Genomic_DNA"/>
</dbReference>
<organism evidence="1 2">
    <name type="scientific">Rubrimonas cliftonensis</name>
    <dbReference type="NCBI Taxonomy" id="89524"/>
    <lineage>
        <taxon>Bacteria</taxon>
        <taxon>Pseudomonadati</taxon>
        <taxon>Pseudomonadota</taxon>
        <taxon>Alphaproteobacteria</taxon>
        <taxon>Rhodobacterales</taxon>
        <taxon>Paracoccaceae</taxon>
        <taxon>Rubrimonas</taxon>
    </lineage>
</organism>
<proteinExistence type="predicted"/>
<protein>
    <submittedName>
        <fullName evidence="1">Uncharacterized protein</fullName>
    </submittedName>
</protein>
<reference evidence="1 2" key="1">
    <citation type="submission" date="2016-10" db="EMBL/GenBank/DDBJ databases">
        <authorList>
            <person name="de Groot N.N."/>
        </authorList>
    </citation>
    <scope>NUCLEOTIDE SEQUENCE [LARGE SCALE GENOMIC DNA]</scope>
    <source>
        <strain evidence="1 2">DSM 15345</strain>
    </source>
</reference>
<accession>A0A1H4ESQ4</accession>
<keyword evidence="2" id="KW-1185">Reference proteome</keyword>
<gene>
    <name evidence="1" type="ORF">SAMN05444370_11556</name>
</gene>
<dbReference type="STRING" id="89524.SAMN05444370_11556"/>
<evidence type="ECO:0000313" key="1">
    <source>
        <dbReference type="EMBL" id="SEA87540.1"/>
    </source>
</evidence>
<name>A0A1H4ESQ4_9RHOB</name>
<sequence>MTKNEARAHTALGATAPERWPWAPVPRRLEGRAVLGAFRNAPDDGDWTVLCDATDADDALVIGRWRPDAPESLAAVVRHASAFKAILAFETARLAAQQADAE</sequence>